<proteinExistence type="predicted"/>
<reference evidence="2" key="1">
    <citation type="submission" date="2025-08" db="UniProtKB">
        <authorList>
            <consortium name="RefSeq"/>
        </authorList>
    </citation>
    <scope>IDENTIFICATION</scope>
</reference>
<dbReference type="GeneID" id="106071263"/>
<dbReference type="Proteomes" id="UP001165740">
    <property type="component" value="Chromosome 8"/>
</dbReference>
<evidence type="ECO:0000313" key="2">
    <source>
        <dbReference type="RefSeq" id="XP_055893802.1"/>
    </source>
</evidence>
<keyword evidence="1" id="KW-1185">Reference proteome</keyword>
<evidence type="ECO:0000313" key="1">
    <source>
        <dbReference type="Proteomes" id="UP001165740"/>
    </source>
</evidence>
<protein>
    <submittedName>
        <fullName evidence="2">Uncharacterized protein LOC106071263 isoform X4</fullName>
    </submittedName>
</protein>
<dbReference type="RefSeq" id="XP_055893802.1">
    <property type="nucleotide sequence ID" value="XM_056037827.1"/>
</dbReference>
<gene>
    <name evidence="2" type="primary">LOC106071263</name>
</gene>
<dbReference type="OrthoDB" id="6045352at2759"/>
<accession>A0A9W3B2V3</accession>
<sequence length="380" mass="43907">MGSKLSTRNSKETFKEQLTKICLLKDYANFFHRKDTCGNFSKDHLNATKEQSIIQFIIDCDENEVPVIGDHETQESEGGEVDLHRYLVGCKKNPGHRQFIPVDTFTLKHLPEGLQNNDLYEYIKATADLTVRVDVKMTSLHRPKFYSRTTHPYPFYNMSDTKNLRTGTGRVKYVNKFEVGVTQNGDIGLTDHTKCWCRKCHNSDSPSNIWWEFRVYTATHVVFDEIEASHTTLRFFYDREDSPMICVDKVTVRDVTIEYDICQLKCVTCNNNLGNKLMFIWDHYESIRWKVCKNYKDSRFKHKFNFIVSHPHGCSKQVSVGQWKDKVENGGRTKFTYTTSTCPGSSGAHVYCVGYNDWWSLLIHSGSLKSGLNYSGDGRV</sequence>
<name>A0A9W3B2V3_BIOGL</name>
<organism evidence="1 2">
    <name type="scientific">Biomphalaria glabrata</name>
    <name type="common">Bloodfluke planorb</name>
    <name type="synonym">Freshwater snail</name>
    <dbReference type="NCBI Taxonomy" id="6526"/>
    <lineage>
        <taxon>Eukaryota</taxon>
        <taxon>Metazoa</taxon>
        <taxon>Spiralia</taxon>
        <taxon>Lophotrochozoa</taxon>
        <taxon>Mollusca</taxon>
        <taxon>Gastropoda</taxon>
        <taxon>Heterobranchia</taxon>
        <taxon>Euthyneura</taxon>
        <taxon>Panpulmonata</taxon>
        <taxon>Hygrophila</taxon>
        <taxon>Lymnaeoidea</taxon>
        <taxon>Planorbidae</taxon>
        <taxon>Biomphalaria</taxon>
    </lineage>
</organism>
<dbReference type="AlphaFoldDB" id="A0A9W3B2V3"/>